<dbReference type="InterPro" id="IPR046834">
    <property type="entry name" value="ABC_ATPase_C"/>
</dbReference>
<dbReference type="Pfam" id="PF21117">
    <property type="entry name" value="MRB1590_C"/>
    <property type="match status" value="1"/>
</dbReference>
<protein>
    <submittedName>
        <fullName evidence="3">ABC transporter, ATPase, putative</fullName>
    </submittedName>
</protein>
<proteinExistence type="predicted"/>
<sequence length="400" mass="44097">MQSTHFSSLPCNQRISHHSHSINASFITRMQSTHSSSLPFDQYIFHHNHSINAFLITPIQSTHLSSLPFNQRIPHHSHSTNVSQPAPCVSLCPISPPPPGLPLAPPDIRPQVGAQVLLMDEDTCATNFMIRDLRMQLLVSKDKEPITPFLAKVQALYTQHGISSLLVIGGAGDYFEVADTVIMMDNYTPLDKTVAAKAIADQYSSSAGTSFFAPHFGTLSRRLPVPASLRTEGKVVARGKDKLQYGEEDVDLSGVEQLVEKRSFAVIRGVTCKCGKAKKEMDVDGRDSQMKVVSRVQDVNHLEPIARFVLPFQPLLHSSQSFYPSYGIWPRVFMGMDFIEACLTSSLACCPDICGLVSIASIVPLSSSYLGASAGSDTIKRKMSKVRRSRAIRMLQESRR</sequence>
<dbReference type="InterPro" id="IPR049069">
    <property type="entry name" value="MRB1590-like_C"/>
</dbReference>
<accession>W7TBB4</accession>
<dbReference type="Proteomes" id="UP000019335">
    <property type="component" value="Unassembled WGS sequence"/>
</dbReference>
<evidence type="ECO:0000313" key="3">
    <source>
        <dbReference type="EMBL" id="EWM20828.1"/>
    </source>
</evidence>
<gene>
    <name evidence="3" type="ORF">Naga_100314g6</name>
</gene>
<feature type="domain" description="MRB1590-like C-terminal" evidence="2">
    <location>
        <begin position="234"/>
        <end position="268"/>
    </location>
</feature>
<keyword evidence="4" id="KW-1185">Reference proteome</keyword>
<dbReference type="InterPro" id="IPR019195">
    <property type="entry name" value="ABC_ATPase_put"/>
</dbReference>
<evidence type="ECO:0000259" key="2">
    <source>
        <dbReference type="Pfam" id="PF21117"/>
    </source>
</evidence>
<feature type="domain" description="ATPase of the ABC class C-terminal" evidence="1">
    <location>
        <begin position="112"/>
        <end position="205"/>
    </location>
</feature>
<dbReference type="PANTHER" id="PTHR38149">
    <property type="entry name" value="ATPASE"/>
    <property type="match status" value="1"/>
</dbReference>
<dbReference type="OrthoDB" id="189459at2759"/>
<organism evidence="3 4">
    <name type="scientific">Nannochloropsis gaditana</name>
    <dbReference type="NCBI Taxonomy" id="72520"/>
    <lineage>
        <taxon>Eukaryota</taxon>
        <taxon>Sar</taxon>
        <taxon>Stramenopiles</taxon>
        <taxon>Ochrophyta</taxon>
        <taxon>Eustigmatophyceae</taxon>
        <taxon>Eustigmatales</taxon>
        <taxon>Monodopsidaceae</taxon>
        <taxon>Nannochloropsis</taxon>
    </lineage>
</organism>
<evidence type="ECO:0000259" key="1">
    <source>
        <dbReference type="Pfam" id="PF09818"/>
    </source>
</evidence>
<dbReference type="Pfam" id="PF09818">
    <property type="entry name" value="ABC_ATPase"/>
    <property type="match status" value="1"/>
</dbReference>
<reference evidence="3 4" key="1">
    <citation type="journal article" date="2014" name="Mol. Plant">
        <title>Chromosome Scale Genome Assembly and Transcriptome Profiling of Nannochloropsis gaditana in Nitrogen Depletion.</title>
        <authorList>
            <person name="Corteggiani Carpinelli E."/>
            <person name="Telatin A."/>
            <person name="Vitulo N."/>
            <person name="Forcato C."/>
            <person name="D'Angelo M."/>
            <person name="Schiavon R."/>
            <person name="Vezzi A."/>
            <person name="Giacometti G.M."/>
            <person name="Morosinotto T."/>
            <person name="Valle G."/>
        </authorList>
    </citation>
    <scope>NUCLEOTIDE SEQUENCE [LARGE SCALE GENOMIC DNA]</scope>
    <source>
        <strain evidence="3 4">B-31</strain>
    </source>
</reference>
<name>W7TBB4_9STRA</name>
<dbReference type="EMBL" id="AZIL01002773">
    <property type="protein sequence ID" value="EWM20828.1"/>
    <property type="molecule type" value="Genomic_DNA"/>
</dbReference>
<evidence type="ECO:0000313" key="4">
    <source>
        <dbReference type="Proteomes" id="UP000019335"/>
    </source>
</evidence>
<dbReference type="AlphaFoldDB" id="W7TBB4"/>
<dbReference type="PANTHER" id="PTHR38149:SF1">
    <property type="entry name" value="ATPASE"/>
    <property type="match status" value="1"/>
</dbReference>
<comment type="caution">
    <text evidence="3">The sequence shown here is derived from an EMBL/GenBank/DDBJ whole genome shotgun (WGS) entry which is preliminary data.</text>
</comment>